<comment type="caution">
    <text evidence="3">The sequence shown here is derived from an EMBL/GenBank/DDBJ whole genome shotgun (WGS) entry which is preliminary data.</text>
</comment>
<dbReference type="InterPro" id="IPR003812">
    <property type="entry name" value="Fido"/>
</dbReference>
<dbReference type="Gene3D" id="1.10.3290.10">
    <property type="entry name" value="Fido-like domain"/>
    <property type="match status" value="1"/>
</dbReference>
<dbReference type="PANTHER" id="PTHR13504:SF38">
    <property type="entry name" value="FIDO DOMAIN-CONTAINING PROTEIN"/>
    <property type="match status" value="1"/>
</dbReference>
<dbReference type="SUPFAM" id="SSF140931">
    <property type="entry name" value="Fic-like"/>
    <property type="match status" value="1"/>
</dbReference>
<reference evidence="3 4" key="1">
    <citation type="journal article" date="2017" name="Int. J. Syst. Evol. Microbiol.">
        <title>Mucilaginibacterpsychrotolerans sp. nov., isolated from peatlands.</title>
        <authorList>
            <person name="Deng Y."/>
            <person name="Shen L."/>
            <person name="Xu B."/>
            <person name="Liu Y."/>
            <person name="Gu Z."/>
            <person name="Liu H."/>
            <person name="Zhou Y."/>
        </authorList>
    </citation>
    <scope>NUCLEOTIDE SEQUENCE [LARGE SCALE GENOMIC DNA]</scope>
    <source>
        <strain evidence="3 4">NH7-4</strain>
    </source>
</reference>
<accession>A0A4Y8SJS6</accession>
<dbReference type="EMBL" id="SOZE01000005">
    <property type="protein sequence ID" value="TFF38734.1"/>
    <property type="molecule type" value="Genomic_DNA"/>
</dbReference>
<dbReference type="RefSeq" id="WP_133228443.1">
    <property type="nucleotide sequence ID" value="NZ_SOZE01000005.1"/>
</dbReference>
<feature type="active site" evidence="1">
    <location>
        <position position="128"/>
    </location>
</feature>
<organism evidence="3 4">
    <name type="scientific">Mucilaginibacter psychrotolerans</name>
    <dbReference type="NCBI Taxonomy" id="1524096"/>
    <lineage>
        <taxon>Bacteria</taxon>
        <taxon>Pseudomonadati</taxon>
        <taxon>Bacteroidota</taxon>
        <taxon>Sphingobacteriia</taxon>
        <taxon>Sphingobacteriales</taxon>
        <taxon>Sphingobacteriaceae</taxon>
        <taxon>Mucilaginibacter</taxon>
    </lineage>
</organism>
<dbReference type="InterPro" id="IPR036597">
    <property type="entry name" value="Fido-like_dom_sf"/>
</dbReference>
<proteinExistence type="predicted"/>
<dbReference type="OrthoDB" id="9814400at2"/>
<name>A0A4Y8SJS6_9SPHI</name>
<evidence type="ECO:0000313" key="4">
    <source>
        <dbReference type="Proteomes" id="UP000297540"/>
    </source>
</evidence>
<dbReference type="PROSITE" id="PS51459">
    <property type="entry name" value="FIDO"/>
    <property type="match status" value="1"/>
</dbReference>
<evidence type="ECO:0000259" key="2">
    <source>
        <dbReference type="PROSITE" id="PS51459"/>
    </source>
</evidence>
<dbReference type="PANTHER" id="PTHR13504">
    <property type="entry name" value="FIDO DOMAIN-CONTAINING PROTEIN DDB_G0283145"/>
    <property type="match status" value="1"/>
</dbReference>
<evidence type="ECO:0000256" key="1">
    <source>
        <dbReference type="PIRSR" id="PIRSR640198-1"/>
    </source>
</evidence>
<dbReference type="AlphaFoldDB" id="A0A4Y8SJS6"/>
<dbReference type="InterPro" id="IPR040198">
    <property type="entry name" value="Fido_containing"/>
</dbReference>
<evidence type="ECO:0000313" key="3">
    <source>
        <dbReference type="EMBL" id="TFF38734.1"/>
    </source>
</evidence>
<dbReference type="Proteomes" id="UP000297540">
    <property type="component" value="Unassembled WGS sequence"/>
</dbReference>
<keyword evidence="4" id="KW-1185">Reference proteome</keyword>
<protein>
    <recommendedName>
        <fullName evidence="2">Fido domain-containing protein</fullName>
    </recommendedName>
</protein>
<feature type="domain" description="Fido" evidence="2">
    <location>
        <begin position="48"/>
        <end position="188"/>
    </location>
</feature>
<gene>
    <name evidence="3" type="ORF">E2R66_06925</name>
</gene>
<sequence>MDNNTSWTPSPDDNLQGITDPNVINEIEGVGIGNAELFIFELDNQVELSAALILDIHRIGFSKLYDWAGKWRTNEAIVGNLHPPHATQVLQLIYQFIDNLNYKLSALTTAKDHVSNLAYAHYEFIRIHPFNNGNGRTGRLLMNLIALKLGYHPLQLYHRDGEGRKIYINAMKTADRGDFSLLQDLIAKELRPL</sequence>
<dbReference type="Pfam" id="PF02661">
    <property type="entry name" value="Fic"/>
    <property type="match status" value="1"/>
</dbReference>